<organism evidence="1 2">
    <name type="scientific">Occultella aeris</name>
    <dbReference type="NCBI Taxonomy" id="2761496"/>
    <lineage>
        <taxon>Bacteria</taxon>
        <taxon>Bacillati</taxon>
        <taxon>Actinomycetota</taxon>
        <taxon>Actinomycetes</taxon>
        <taxon>Micrococcales</taxon>
        <taxon>Ruaniaceae</taxon>
        <taxon>Occultella</taxon>
    </lineage>
</organism>
<reference evidence="1 2" key="1">
    <citation type="submission" date="2019-11" db="EMBL/GenBank/DDBJ databases">
        <authorList>
            <person name="Criscuolo A."/>
        </authorList>
    </citation>
    <scope>NUCLEOTIDE SEQUENCE [LARGE SCALE GENOMIC DNA]</scope>
    <source>
        <strain evidence="1">CIP111667</strain>
    </source>
</reference>
<sequence>MTIDVPRSVLAALWVDALRDPDARTSVSDALAAIIGEDEPHTVDGGGSLAELLLRAGDAQVVAALPSPGQPLALGGPAGELAMEVGEALVVSGRQVGPPTGTDAATGSFVAVPIVTEFGSMLEPGAMVVWQVFTGAAGPPAVDSLGEARAGLAEALNVAIEALGRMDVARWREEAAEEISMLASSVVPPALEIRLPPDQDPRRTDLLARAARLTAIVELARTDDGAAVNAWQADQRSAALRHVAAAARRALTAASASAPRPG</sequence>
<gene>
    <name evidence="1" type="ORF">HALOF300_04636</name>
</gene>
<dbReference type="RefSeq" id="WP_156743230.1">
    <property type="nucleotide sequence ID" value="NZ_CACRYJ010000066.1"/>
</dbReference>
<dbReference type="EMBL" id="CACRYJ010000066">
    <property type="protein sequence ID" value="VZO39938.1"/>
    <property type="molecule type" value="Genomic_DNA"/>
</dbReference>
<evidence type="ECO:0000313" key="1">
    <source>
        <dbReference type="EMBL" id="VZO39938.1"/>
    </source>
</evidence>
<proteinExistence type="predicted"/>
<keyword evidence="2" id="KW-1185">Reference proteome</keyword>
<name>A0A7M4DR44_9MICO</name>
<dbReference type="Proteomes" id="UP000419743">
    <property type="component" value="Unassembled WGS sequence"/>
</dbReference>
<evidence type="ECO:0000313" key="2">
    <source>
        <dbReference type="Proteomes" id="UP000419743"/>
    </source>
</evidence>
<comment type="caution">
    <text evidence="1">The sequence shown here is derived from an EMBL/GenBank/DDBJ whole genome shotgun (WGS) entry which is preliminary data.</text>
</comment>
<dbReference type="AlphaFoldDB" id="A0A7M4DR44"/>
<protein>
    <submittedName>
        <fullName evidence="1">Uncharacterized protein</fullName>
    </submittedName>
</protein>
<accession>A0A7M4DR44</accession>